<dbReference type="InterPro" id="IPR011989">
    <property type="entry name" value="ARM-like"/>
</dbReference>
<dbReference type="VEuPathDB" id="FungiDB:ATEG_04241"/>
<dbReference type="Gene3D" id="3.40.50.300">
    <property type="entry name" value="P-loop containing nucleotide triphosphate hydrolases"/>
    <property type="match status" value="1"/>
</dbReference>
<protein>
    <submittedName>
        <fullName evidence="1">Uncharacterized protein</fullName>
    </submittedName>
</protein>
<dbReference type="InterPro" id="IPR027417">
    <property type="entry name" value="P-loop_NTPase"/>
</dbReference>
<dbReference type="SUPFAM" id="SSF52540">
    <property type="entry name" value="P-loop containing nucleoside triphosphate hydrolases"/>
    <property type="match status" value="1"/>
</dbReference>
<name>A0A5M3Z024_ASPTE</name>
<dbReference type="PANTHER" id="PTHR46312:SF2">
    <property type="entry name" value="NUCLEOTIDE-BINDING OLIGOMERIZATION DOMAIN-CONTAINING PROTEIN 2-LIKE"/>
    <property type="match status" value="1"/>
</dbReference>
<accession>A0A5M3Z024</accession>
<dbReference type="Proteomes" id="UP000452235">
    <property type="component" value="Unassembled WGS sequence"/>
</dbReference>
<dbReference type="EMBL" id="BLJY01000006">
    <property type="protein sequence ID" value="GFF16796.1"/>
    <property type="molecule type" value="Genomic_DNA"/>
</dbReference>
<dbReference type="InterPro" id="IPR056251">
    <property type="entry name" value="Arm_rpt_dom"/>
</dbReference>
<dbReference type="VEuPathDB" id="FungiDB:ATEG_05017"/>
<dbReference type="InterPro" id="IPR007111">
    <property type="entry name" value="NACHT_NTPase"/>
</dbReference>
<dbReference type="Pfam" id="PF05729">
    <property type="entry name" value="NACHT"/>
    <property type="match status" value="1"/>
</dbReference>
<dbReference type="OrthoDB" id="427518at2759"/>
<evidence type="ECO:0000313" key="2">
    <source>
        <dbReference type="Proteomes" id="UP000452235"/>
    </source>
</evidence>
<dbReference type="PROSITE" id="PS50837">
    <property type="entry name" value="NACHT"/>
    <property type="match status" value="1"/>
</dbReference>
<dbReference type="Pfam" id="PF13646">
    <property type="entry name" value="HEAT_2"/>
    <property type="match status" value="1"/>
</dbReference>
<reference evidence="1 2" key="1">
    <citation type="submission" date="2020-01" db="EMBL/GenBank/DDBJ databases">
        <title>Aspergillus terreus IFO 6365 whole genome shotgun sequence.</title>
        <authorList>
            <person name="Kanamasa S."/>
            <person name="Takahashi H."/>
        </authorList>
    </citation>
    <scope>NUCLEOTIDE SEQUENCE [LARGE SCALE GENOMIC DNA]</scope>
    <source>
        <strain evidence="1 2">IFO 6365</strain>
    </source>
</reference>
<comment type="caution">
    <text evidence="1">The sequence shown here is derived from an EMBL/GenBank/DDBJ whole genome shotgun (WGS) entry which is preliminary data.</text>
</comment>
<evidence type="ECO:0000313" key="1">
    <source>
        <dbReference type="EMBL" id="GFF16796.1"/>
    </source>
</evidence>
<dbReference type="Pfam" id="PF23238">
    <property type="entry name" value="DUF7068"/>
    <property type="match status" value="1"/>
</dbReference>
<keyword evidence="2" id="KW-1185">Reference proteome</keyword>
<dbReference type="InterPro" id="IPR055496">
    <property type="entry name" value="DUF7068"/>
</dbReference>
<dbReference type="PANTHER" id="PTHR46312">
    <property type="entry name" value="NACHT DOMAIN-CONTAINING PROTEIN"/>
    <property type="match status" value="1"/>
</dbReference>
<dbReference type="SUPFAM" id="SSF48371">
    <property type="entry name" value="ARM repeat"/>
    <property type="match status" value="1"/>
</dbReference>
<dbReference type="InterPro" id="IPR016024">
    <property type="entry name" value="ARM-type_fold"/>
</dbReference>
<dbReference type="Gene3D" id="1.25.10.10">
    <property type="entry name" value="Leucine-rich Repeat Variant"/>
    <property type="match status" value="2"/>
</dbReference>
<dbReference type="VEuPathDB" id="FungiDB:ATEG_02916"/>
<organism evidence="1 2">
    <name type="scientific">Aspergillus terreus</name>
    <dbReference type="NCBI Taxonomy" id="33178"/>
    <lineage>
        <taxon>Eukaryota</taxon>
        <taxon>Fungi</taxon>
        <taxon>Dikarya</taxon>
        <taxon>Ascomycota</taxon>
        <taxon>Pezizomycotina</taxon>
        <taxon>Eurotiomycetes</taxon>
        <taxon>Eurotiomycetidae</taxon>
        <taxon>Eurotiales</taxon>
        <taxon>Aspergillaceae</taxon>
        <taxon>Aspergillus</taxon>
        <taxon>Aspergillus subgen. Circumdati</taxon>
    </lineage>
</organism>
<gene>
    <name evidence="1" type="ORF">ATEIFO6365_0006013300</name>
</gene>
<dbReference type="Pfam" id="PF23948">
    <property type="entry name" value="ARM_5"/>
    <property type="match status" value="1"/>
</dbReference>
<sequence>MTTQYYTAATRPPAISELIKRLQKNTLDAHEREALQALCQTAVKQVLNGVNIPSFAWEAARLAEIVPEPEFVQLLRTFVNSISTGTQDQTSLDPFHLRCLAYVVRQGEGKLPTKNTPLGPLLSTLQRRLEFACQQNDQQAQYELVCTLGLVLDAMADIGISKLSRESLHQPLLKLLKDLKGDKELHLAQAAVYARQALLGISDDDTVLDASLRGALRVVDLALMTFGAVSSHDLHKLFDAAKGAFAGARDLKDYARDAFKARRGSHWYMALRMTDILLRSRSIDKLVEVIEIATRDIKAEELLCGLYAQLEQGEEHLSPGDFKRIYDAVPGSKSDRVRAWAQNLIGRRDYLQADQVGGSHSGHPLVDKSDYKWVLDPFCWKASPSERSESGSRNLMGQVYRKCDTARRFYAKNALLQHYASNENERLNIQRVNGSLLPMDRCYINLAIVDRGKSGQIVTLPTLFDTRKRDHTNTIQPRRIFIEGQAGVGKTTLCKKLVYDYIYQGQWQDRFDWLLWIPLRNLRGTRSRSYNLEHFFRDEYFSLHRDRDLLAKTLFEVSLNRSSRVLFVLDGLDEISRDLSADDSMEGFIYHLLEQPQVIATSRPFYLRCLDRMKPDLELRTTGFDLNQIQSYVHMLGITPNDETAHKIWSFIQVYPRIRDFVQIPALLDTLCYCWSDTVGNLNDAQLERAMTMTDIYESLTMKLLKKDFRRCKQGPLNEDDLKGDHIVEGLMRDETNLLEGLAFHGMLNDVFEFDAAFREQVYRHLGAQRISIPGLPEKALKGLSFLRTSDKDVNQDKKKFHFLHRTVQEYFAARLFMKHWVWMRDIYCLVLQQEDKDLKSSLQYDVRQISPREFLEDGKYNLRYDMIWRFVTGLLCGPWNRTSRKKPLLEYFDALGSEPRDLLGPAHAYLMMGCLSEVIRTNEPVGFDVYRGRIEKELCRWAVVEQEIGNSFRAGILYEPDFPDHLFYALLRDYSDLLGDDIVIATQKRTNISCATVELIASWIDQHVASGSNTAFAIHCMEFLFGKADLLSDKAACAFAKRISEGDIWIRASIRGTPYFHCALPAEALEAVIKRLDDRDRDARVQSITILVKQRSLGPKMLSLVKKGLLDSSPRVKLAALEGLQQCPYLTTEIFDALVQLLGDPDVEVRHTASSRLAYQPSPPQGTLDSIYKLFLERSDDTKAAAAAALSKQMQLPHNILSSLVRQLGHGTVGQEVAIVRALTRVLPAEIMSSLLEQLGDKKHTVRRWTVTVLGRQRTLQPAVLERLVALLDDEHEYVRCAALEVLARKPVWALQHLSAIVRKFRDDEHCVRSKAVVAVGSLQPIPQHILDHLCQYLGEEHAPRSAILGILYNQPLQLRHLDSLVMYFNHEHLGRASIPVILSCQESLPNNILRFLEENLDPTRTAWATCREMLEGLSDQSDLPTDLLVRVARFLGDRHMVEDAASVLRRQKKDTLSTELLSPIAEAITKYIMAGDGDATKVVIAALSEQRYLAEPIYHLICSKFSDIEWGPVFDALVMALHTTDTFYPKLLRLPIDRQPYFDSLVRHGLVHRWALYFRRGRLVLDVPAQRKQIPMRSQEIVRFWLVRKLHQLDLVQWRGILSVAGWAGHGVDHVCGTASPVMLAFLDGQIVFYGLLALFFLLLLLQP</sequence>
<proteinExistence type="predicted"/>